<evidence type="ECO:0000313" key="13">
    <source>
        <dbReference type="EMBL" id="OKL62213.1"/>
    </source>
</evidence>
<evidence type="ECO:0000256" key="5">
    <source>
        <dbReference type="ARBA" id="ARBA00022729"/>
    </source>
</evidence>
<dbReference type="InterPro" id="IPR007274">
    <property type="entry name" value="Cop_transporter"/>
</dbReference>
<dbReference type="InterPro" id="IPR046530">
    <property type="entry name" value="BIM1-like_dom"/>
</dbReference>
<dbReference type="OrthoDB" id="2146436at2759"/>
<dbReference type="PANTHER" id="PTHR34992">
    <property type="entry name" value="HYPHAL ANASTAMOSIS-7 PROTEIN"/>
    <property type="match status" value="1"/>
</dbReference>
<evidence type="ECO:0000256" key="11">
    <source>
        <dbReference type="SAM" id="Phobius"/>
    </source>
</evidence>
<dbReference type="Proteomes" id="UP000214365">
    <property type="component" value="Unassembled WGS sequence"/>
</dbReference>
<organism evidence="13 14">
    <name type="scientific">Talaromyces atroroseus</name>
    <dbReference type="NCBI Taxonomy" id="1441469"/>
    <lineage>
        <taxon>Eukaryota</taxon>
        <taxon>Fungi</taxon>
        <taxon>Dikarya</taxon>
        <taxon>Ascomycota</taxon>
        <taxon>Pezizomycotina</taxon>
        <taxon>Eurotiomycetes</taxon>
        <taxon>Eurotiomycetidae</taxon>
        <taxon>Eurotiales</taxon>
        <taxon>Trichocomaceae</taxon>
        <taxon>Talaromyces</taxon>
        <taxon>Talaromyces sect. Trachyspermi</taxon>
    </lineage>
</organism>
<dbReference type="EMBL" id="LFMY01000003">
    <property type="protein sequence ID" value="OKL62213.1"/>
    <property type="molecule type" value="Genomic_DNA"/>
</dbReference>
<keyword evidence="14" id="KW-1185">Reference proteome</keyword>
<evidence type="ECO:0000256" key="9">
    <source>
        <dbReference type="ARBA" id="ARBA00023288"/>
    </source>
</evidence>
<dbReference type="GO" id="GO:0098552">
    <property type="term" value="C:side of membrane"/>
    <property type="evidence" value="ECO:0007669"/>
    <property type="project" value="UniProtKB-KW"/>
</dbReference>
<evidence type="ECO:0000313" key="14">
    <source>
        <dbReference type="Proteomes" id="UP000214365"/>
    </source>
</evidence>
<keyword evidence="3" id="KW-0336">GPI-anchor</keyword>
<evidence type="ECO:0000256" key="6">
    <source>
        <dbReference type="ARBA" id="ARBA00022989"/>
    </source>
</evidence>
<dbReference type="GeneID" id="31002639"/>
<keyword evidence="5" id="KW-0732">Signal</keyword>
<keyword evidence="9" id="KW-0449">Lipoprotein</keyword>
<dbReference type="InterPro" id="IPR046936">
    <property type="entry name" value="BIM1-like"/>
</dbReference>
<proteinExistence type="predicted"/>
<comment type="caution">
    <text evidence="13">The sequence shown here is derived from an EMBL/GenBank/DDBJ whole genome shotgun (WGS) entry which is preliminary data.</text>
</comment>
<evidence type="ECO:0000256" key="1">
    <source>
        <dbReference type="ARBA" id="ARBA00004609"/>
    </source>
</evidence>
<accession>A0A225ART4</accession>
<keyword evidence="7 11" id="KW-0472">Membrane</keyword>
<feature type="domain" description="Copper acquisition factor BIM1-like" evidence="12">
    <location>
        <begin position="307"/>
        <end position="454"/>
    </location>
</feature>
<dbReference type="Pfam" id="PF04145">
    <property type="entry name" value="Ctr"/>
    <property type="match status" value="1"/>
</dbReference>
<feature type="region of interest" description="Disordered" evidence="10">
    <location>
        <begin position="481"/>
        <end position="502"/>
    </location>
</feature>
<evidence type="ECO:0000259" key="12">
    <source>
        <dbReference type="Pfam" id="PF20238"/>
    </source>
</evidence>
<feature type="transmembrane region" description="Helical" evidence="11">
    <location>
        <begin position="51"/>
        <end position="71"/>
    </location>
</feature>
<dbReference type="Pfam" id="PF20238">
    <property type="entry name" value="BIM1-like_dom"/>
    <property type="match status" value="1"/>
</dbReference>
<evidence type="ECO:0000256" key="2">
    <source>
        <dbReference type="ARBA" id="ARBA00022475"/>
    </source>
</evidence>
<gene>
    <name evidence="13" type="ORF">UA08_02884</name>
</gene>
<feature type="compositionally biased region" description="Low complexity" evidence="10">
    <location>
        <begin position="481"/>
        <end position="501"/>
    </location>
</feature>
<evidence type="ECO:0000256" key="8">
    <source>
        <dbReference type="ARBA" id="ARBA00023180"/>
    </source>
</evidence>
<dbReference type="CDD" id="cd21176">
    <property type="entry name" value="LPMO_auxiliary-like"/>
    <property type="match status" value="1"/>
</dbReference>
<keyword evidence="6 11" id="KW-1133">Transmembrane helix</keyword>
<dbReference type="GO" id="GO:0005375">
    <property type="term" value="F:copper ion transmembrane transporter activity"/>
    <property type="evidence" value="ECO:0007669"/>
    <property type="project" value="InterPro"/>
</dbReference>
<evidence type="ECO:0000256" key="3">
    <source>
        <dbReference type="ARBA" id="ARBA00022622"/>
    </source>
</evidence>
<sequence>MDMSGMSSSSTSASASTSTSMSMMTMEMVFTNSHTTPLFSSSWTPSTSGQYAGTCIFLIVLGIIGRCLMAFKASMERRWLAIALDRRYVIVAGQKPESGLGNMDPENNNNNDNVKTGVLTCQGVDETVRVVRQVATETQPWRLSVDFPRACLAFVVTGVSYLLYAHPLPKDYCMPLLFLPVPGLIEDPQHAGGHDDERGLFHVCAGRRISRRVGRGPTHCALERALAAQIESTWKEPIEGYLVAKHPRYKISHKPKLSPHALSTDLHPVVSRVLSCLFASSASASSYISINMRAFFLSLVSLASVASAHFTLNWPVARGANEDNMPNFPCGGFNTPSSNRTVIALDADSLAIDITFHHTKTAVSYLLALGSDPSTNYNITLGPTLGATGLGEFCLPNITLDSAILGVNLTDGLDATLQVVTDGDTGGGLFACADITFSSSTSTNNPSQCANNTGLTVTPFSGAAATRIANLSEADGAAASSTSSSSASSSTASSSTSSPTSGADVSMQTASWGIFGAVFLSCLAVL</sequence>
<keyword evidence="8" id="KW-0325">Glycoprotein</keyword>
<evidence type="ECO:0000256" key="4">
    <source>
        <dbReference type="ARBA" id="ARBA00022692"/>
    </source>
</evidence>
<comment type="subcellular location">
    <subcellularLocation>
        <location evidence="1">Cell membrane</location>
        <topology evidence="1">Lipid-anchor</topology>
        <topology evidence="1">GPI-anchor</topology>
    </subcellularLocation>
</comment>
<keyword evidence="4 11" id="KW-0812">Transmembrane</keyword>
<reference evidence="13 14" key="1">
    <citation type="submission" date="2015-06" db="EMBL/GenBank/DDBJ databases">
        <title>Talaromyces atroroseus IBT 11181 draft genome.</title>
        <authorList>
            <person name="Rasmussen K.B."/>
            <person name="Rasmussen S."/>
            <person name="Petersen B."/>
            <person name="Sicheritz-Ponten T."/>
            <person name="Mortensen U.H."/>
            <person name="Thrane U."/>
        </authorList>
    </citation>
    <scope>NUCLEOTIDE SEQUENCE [LARGE SCALE GENOMIC DNA]</scope>
    <source>
        <strain evidence="13 14">IBT 11181</strain>
    </source>
</reference>
<evidence type="ECO:0000256" key="10">
    <source>
        <dbReference type="SAM" id="MobiDB-lite"/>
    </source>
</evidence>
<dbReference type="PANTHER" id="PTHR34992:SF1">
    <property type="entry name" value="COPPER ACQUISITION FACTOR BIM1-LIKE DOMAIN-CONTAINING PROTEIN"/>
    <property type="match status" value="1"/>
</dbReference>
<dbReference type="RefSeq" id="XP_020122334.1">
    <property type="nucleotide sequence ID" value="XM_020264975.1"/>
</dbReference>
<name>A0A225ART4_TALAT</name>
<protein>
    <recommendedName>
        <fullName evidence="12">Copper acquisition factor BIM1-like domain-containing protein</fullName>
    </recommendedName>
</protein>
<dbReference type="STRING" id="1441469.A0A225ART4"/>
<keyword evidence="2" id="KW-1003">Cell membrane</keyword>
<dbReference type="AlphaFoldDB" id="A0A225ART4"/>
<dbReference type="GO" id="GO:0005886">
    <property type="term" value="C:plasma membrane"/>
    <property type="evidence" value="ECO:0007669"/>
    <property type="project" value="UniProtKB-SubCell"/>
</dbReference>
<evidence type="ECO:0000256" key="7">
    <source>
        <dbReference type="ARBA" id="ARBA00023136"/>
    </source>
</evidence>